<dbReference type="EMBL" id="JACOOO010000015">
    <property type="protein sequence ID" value="MBC5628804.1"/>
    <property type="molecule type" value="Genomic_DNA"/>
</dbReference>
<dbReference type="CDD" id="cd10944">
    <property type="entry name" value="CE4_SmPgdA_like"/>
    <property type="match status" value="1"/>
</dbReference>
<evidence type="ECO:0000256" key="1">
    <source>
        <dbReference type="SAM" id="Coils"/>
    </source>
</evidence>
<dbReference type="PANTHER" id="PTHR10587">
    <property type="entry name" value="GLYCOSYL TRANSFERASE-RELATED"/>
    <property type="match status" value="1"/>
</dbReference>
<evidence type="ECO:0000256" key="2">
    <source>
        <dbReference type="SAM" id="Phobius"/>
    </source>
</evidence>
<keyword evidence="5" id="KW-1185">Reference proteome</keyword>
<evidence type="ECO:0000259" key="3">
    <source>
        <dbReference type="PROSITE" id="PS51677"/>
    </source>
</evidence>
<gene>
    <name evidence="4" type="ORF">H8S20_07870</name>
</gene>
<evidence type="ECO:0000313" key="4">
    <source>
        <dbReference type="EMBL" id="MBC5628804.1"/>
    </source>
</evidence>
<feature type="transmembrane region" description="Helical" evidence="2">
    <location>
        <begin position="26"/>
        <end position="47"/>
    </location>
</feature>
<dbReference type="SUPFAM" id="SSF88713">
    <property type="entry name" value="Glycoside hydrolase/deacetylase"/>
    <property type="match status" value="1"/>
</dbReference>
<accession>A0ABR7DBN9</accession>
<dbReference type="Proteomes" id="UP000596929">
    <property type="component" value="Unassembled WGS sequence"/>
</dbReference>
<dbReference type="RefSeq" id="WP_186859757.1">
    <property type="nucleotide sequence ID" value="NZ_JACOOO010000015.1"/>
</dbReference>
<dbReference type="Pfam" id="PF01522">
    <property type="entry name" value="Polysacc_deac_1"/>
    <property type="match status" value="1"/>
</dbReference>
<protein>
    <submittedName>
        <fullName evidence="4">Polysaccharide deacetylase</fullName>
    </submittedName>
</protein>
<reference evidence="4 5" key="1">
    <citation type="submission" date="2020-08" db="EMBL/GenBank/DDBJ databases">
        <title>Genome public.</title>
        <authorList>
            <person name="Liu C."/>
            <person name="Sun Q."/>
        </authorList>
    </citation>
    <scope>NUCLEOTIDE SEQUENCE [LARGE SCALE GENOMIC DNA]</scope>
    <source>
        <strain evidence="4 5">NSJ-6</strain>
    </source>
</reference>
<organism evidence="4 5">
    <name type="scientific">Clostridium hominis</name>
    <dbReference type="NCBI Taxonomy" id="2763036"/>
    <lineage>
        <taxon>Bacteria</taxon>
        <taxon>Bacillati</taxon>
        <taxon>Bacillota</taxon>
        <taxon>Clostridia</taxon>
        <taxon>Eubacteriales</taxon>
        <taxon>Clostridiaceae</taxon>
        <taxon>Clostridium</taxon>
    </lineage>
</organism>
<keyword evidence="2" id="KW-0472">Membrane</keyword>
<proteinExistence type="predicted"/>
<dbReference type="InterPro" id="IPR050248">
    <property type="entry name" value="Polysacc_deacetylase_ArnD"/>
</dbReference>
<comment type="caution">
    <text evidence="4">The sequence shown here is derived from an EMBL/GenBank/DDBJ whole genome shotgun (WGS) entry which is preliminary data.</text>
</comment>
<keyword evidence="1" id="KW-0175">Coiled coil</keyword>
<dbReference type="PROSITE" id="PS51677">
    <property type="entry name" value="NODB"/>
    <property type="match status" value="1"/>
</dbReference>
<name>A0ABR7DBN9_9CLOT</name>
<feature type="domain" description="NodB homology" evidence="3">
    <location>
        <begin position="130"/>
        <end position="331"/>
    </location>
</feature>
<keyword evidence="2" id="KW-0812">Transmembrane</keyword>
<dbReference type="Gene3D" id="3.20.20.370">
    <property type="entry name" value="Glycoside hydrolase/deacetylase"/>
    <property type="match status" value="1"/>
</dbReference>
<evidence type="ECO:0000313" key="5">
    <source>
        <dbReference type="Proteomes" id="UP000596929"/>
    </source>
</evidence>
<dbReference type="PANTHER" id="PTHR10587:SF125">
    <property type="entry name" value="POLYSACCHARIDE DEACETYLASE YHEN-RELATED"/>
    <property type="match status" value="1"/>
</dbReference>
<sequence length="334" mass="38613">MKSYELKDKNRRNRRLHIRRKRRRKLIRGITSIGVLLIIIFSVINIASSKIDYILQTTKPKEEHIKDEDIEDNLEENIEDNLSDSNFLDNSGYLDLKDDPYADDAAMVAENTKDLLTGTKTYPVRTDGKKVVYLTFDDGPSTTNTPEILDILDKYNVKATFFVLGQSIESNEEARKILKEQVKRGHAIANHTYSHDYSYLYPNGTMNVDNIVSDIEKNNDLLKEALGKDFYTRVIRFPGGYWSWNGRESMRDKMIEKGYCNIDWNALNEDAEGKIKNAEELFQVTKDNIERLGEDADSIVILMHDTYGKEETVKALPQVIEYLQAKGYEFRTIK</sequence>
<keyword evidence="2" id="KW-1133">Transmembrane helix</keyword>
<dbReference type="InterPro" id="IPR011330">
    <property type="entry name" value="Glyco_hydro/deAcase_b/a-brl"/>
</dbReference>
<dbReference type="InterPro" id="IPR002509">
    <property type="entry name" value="NODB_dom"/>
</dbReference>
<feature type="coiled-coil region" evidence="1">
    <location>
        <begin position="261"/>
        <end position="295"/>
    </location>
</feature>